<evidence type="ECO:0000313" key="2">
    <source>
        <dbReference type="EMBL" id="MDR5655368.1"/>
    </source>
</evidence>
<sequence>MTGLARLPDWQVRLRRWLTGAAGRPIVPGQWDCCLFAAGAVEAQTGVDLAADWRGRYSTFAGGRRILRRAGYADHVALIAAHLPEAPVNMALPGDIAIVPGEEGDAGGVVQGAGVYVLSRSGRLGVVPMTPTLRLFKLGIG</sequence>
<feature type="domain" description="DUF6950" evidence="1">
    <location>
        <begin position="6"/>
        <end position="137"/>
    </location>
</feature>
<keyword evidence="3" id="KW-1185">Reference proteome</keyword>
<proteinExistence type="predicted"/>
<comment type="caution">
    <text evidence="2">The sequence shown here is derived from an EMBL/GenBank/DDBJ whole genome shotgun (WGS) entry which is preliminary data.</text>
</comment>
<dbReference type="Pfam" id="PF22262">
    <property type="entry name" value="DUF6950"/>
    <property type="match status" value="1"/>
</dbReference>
<name>A0ABU1FEN6_9RHOB</name>
<evidence type="ECO:0000259" key="1">
    <source>
        <dbReference type="Pfam" id="PF22262"/>
    </source>
</evidence>
<dbReference type="InterPro" id="IPR053802">
    <property type="entry name" value="DUF6950"/>
</dbReference>
<dbReference type="EMBL" id="JAVKPH010000067">
    <property type="protein sequence ID" value="MDR5655368.1"/>
    <property type="molecule type" value="Genomic_DNA"/>
</dbReference>
<organism evidence="2 3">
    <name type="scientific">Ruixingdingia sedimenti</name>
    <dbReference type="NCBI Taxonomy" id="3073604"/>
    <lineage>
        <taxon>Bacteria</taxon>
        <taxon>Pseudomonadati</taxon>
        <taxon>Pseudomonadota</taxon>
        <taxon>Alphaproteobacteria</taxon>
        <taxon>Rhodobacterales</taxon>
        <taxon>Paracoccaceae</taxon>
        <taxon>Ruixingdingia</taxon>
    </lineage>
</organism>
<accession>A0ABU1FEN6</accession>
<gene>
    <name evidence="2" type="ORF">RGD00_22425</name>
</gene>
<reference evidence="2 3" key="1">
    <citation type="submission" date="2023-09" db="EMBL/GenBank/DDBJ databases">
        <title>Xinfangfangia sedmenti sp. nov., isolated the sedment.</title>
        <authorList>
            <person name="Xu L."/>
        </authorList>
    </citation>
    <scope>NUCLEOTIDE SEQUENCE [LARGE SCALE GENOMIC DNA]</scope>
    <source>
        <strain evidence="2 3">LG-4</strain>
    </source>
</reference>
<protein>
    <recommendedName>
        <fullName evidence="1">DUF6950 domain-containing protein</fullName>
    </recommendedName>
</protein>
<dbReference type="Proteomes" id="UP001247754">
    <property type="component" value="Unassembled WGS sequence"/>
</dbReference>
<dbReference type="RefSeq" id="WP_310459468.1">
    <property type="nucleotide sequence ID" value="NZ_JAVKPH010000067.1"/>
</dbReference>
<evidence type="ECO:0000313" key="3">
    <source>
        <dbReference type="Proteomes" id="UP001247754"/>
    </source>
</evidence>